<dbReference type="AlphaFoldDB" id="A0A2P2NRZ9"/>
<name>A0A2P2NRZ9_RHIMU</name>
<accession>A0A2P2NRZ9</accession>
<organism evidence="1">
    <name type="scientific">Rhizophora mucronata</name>
    <name type="common">Asiatic mangrove</name>
    <dbReference type="NCBI Taxonomy" id="61149"/>
    <lineage>
        <taxon>Eukaryota</taxon>
        <taxon>Viridiplantae</taxon>
        <taxon>Streptophyta</taxon>
        <taxon>Embryophyta</taxon>
        <taxon>Tracheophyta</taxon>
        <taxon>Spermatophyta</taxon>
        <taxon>Magnoliopsida</taxon>
        <taxon>eudicotyledons</taxon>
        <taxon>Gunneridae</taxon>
        <taxon>Pentapetalae</taxon>
        <taxon>rosids</taxon>
        <taxon>fabids</taxon>
        <taxon>Malpighiales</taxon>
        <taxon>Rhizophoraceae</taxon>
        <taxon>Rhizophora</taxon>
    </lineage>
</organism>
<dbReference type="EMBL" id="GGEC01064759">
    <property type="protein sequence ID" value="MBX45243.1"/>
    <property type="molecule type" value="Transcribed_RNA"/>
</dbReference>
<reference evidence="1" key="1">
    <citation type="submission" date="2018-02" db="EMBL/GenBank/DDBJ databases">
        <title>Rhizophora mucronata_Transcriptome.</title>
        <authorList>
            <person name="Meera S.P."/>
            <person name="Sreeshan A."/>
            <person name="Augustine A."/>
        </authorList>
    </citation>
    <scope>NUCLEOTIDE SEQUENCE</scope>
    <source>
        <tissue evidence="1">Leaf</tissue>
    </source>
</reference>
<protein>
    <submittedName>
        <fullName evidence="1">Uncharacterized protein</fullName>
    </submittedName>
</protein>
<sequence>MHISEAGRQSCSLLSFQVLCTKITVFSLNSLQLTFMSVSHQFWYHSVPCISTWAF</sequence>
<evidence type="ECO:0000313" key="1">
    <source>
        <dbReference type="EMBL" id="MBX45243.1"/>
    </source>
</evidence>
<proteinExistence type="predicted"/>